<organism evidence="1 2">
    <name type="scientific">Aphis glycines</name>
    <name type="common">Soybean aphid</name>
    <dbReference type="NCBI Taxonomy" id="307491"/>
    <lineage>
        <taxon>Eukaryota</taxon>
        <taxon>Metazoa</taxon>
        <taxon>Ecdysozoa</taxon>
        <taxon>Arthropoda</taxon>
        <taxon>Hexapoda</taxon>
        <taxon>Insecta</taxon>
        <taxon>Pterygota</taxon>
        <taxon>Neoptera</taxon>
        <taxon>Paraneoptera</taxon>
        <taxon>Hemiptera</taxon>
        <taxon>Sternorrhyncha</taxon>
        <taxon>Aphidomorpha</taxon>
        <taxon>Aphidoidea</taxon>
        <taxon>Aphididae</taxon>
        <taxon>Aphidini</taxon>
        <taxon>Aphis</taxon>
        <taxon>Aphis</taxon>
    </lineage>
</organism>
<comment type="caution">
    <text evidence="1">The sequence shown here is derived from an EMBL/GenBank/DDBJ whole genome shotgun (WGS) entry which is preliminary data.</text>
</comment>
<evidence type="ECO:0000313" key="2">
    <source>
        <dbReference type="Proteomes" id="UP000475862"/>
    </source>
</evidence>
<dbReference type="Proteomes" id="UP000475862">
    <property type="component" value="Unassembled WGS sequence"/>
</dbReference>
<name>A0A6G0TQG8_APHGL</name>
<evidence type="ECO:0000313" key="1">
    <source>
        <dbReference type="EMBL" id="KAE9537020.1"/>
    </source>
</evidence>
<reference evidence="1 2" key="1">
    <citation type="submission" date="2019-08" db="EMBL/GenBank/DDBJ databases">
        <title>The genome of the soybean aphid Biotype 1, its phylome, world population structure and adaptation to the North American continent.</title>
        <authorList>
            <person name="Giordano R."/>
            <person name="Donthu R.K."/>
            <person name="Hernandez A.G."/>
            <person name="Wright C.L."/>
            <person name="Zimin A.V."/>
        </authorList>
    </citation>
    <scope>NUCLEOTIDE SEQUENCE [LARGE SCALE GENOMIC DNA]</scope>
    <source>
        <tissue evidence="1">Whole aphids</tissue>
    </source>
</reference>
<dbReference type="EMBL" id="VYZN01000019">
    <property type="protein sequence ID" value="KAE9537020.1"/>
    <property type="molecule type" value="Genomic_DNA"/>
</dbReference>
<gene>
    <name evidence="1" type="ORF">AGLY_006827</name>
</gene>
<dbReference type="OrthoDB" id="6616381at2759"/>
<accession>A0A6G0TQG8</accession>
<sequence length="398" mass="47602">MKTKLENWLEKKTLWEHFNDDILEWDYMSLYKFLVFFYNSPQDMHKIINIYKAIEKPVLSTEDRLLNYKATELALGVYTLWFERNKSPICIAFSNLNNIDPQLERKITPKLHILYYLKNKDLKKNLEDELSLNYHIIEEDVLHLIVTAALDIDSEMYQKNIENVKYAIKLLNSFVAHLKNKDTTKYTKEQRTENLFIVYKWLIEMNGILSNNSQDQNYQKKFIEALKNAANLSLNSNNFKNDDHFKYLKAKRKNKILLLPYDWEVSTRPGGWFLRKANKIKLKFKNCCVLGDIKCDMYSKLFCIQRFKYINRIELQILKFRCKEPRKEFVETYDFIIKAITEIVITPEDRLKNLEAHELFTVFLMDRNESAIDSMEKYNNDISAIYKDLLMDPELCCK</sequence>
<keyword evidence="2" id="KW-1185">Reference proteome</keyword>
<protein>
    <submittedName>
        <fullName evidence="1">Uncharacterized protein</fullName>
    </submittedName>
</protein>
<proteinExistence type="predicted"/>
<dbReference type="AlphaFoldDB" id="A0A6G0TQG8"/>